<sequence>MDLLQQCQTQSFFQLPTESWVYVWLLAIKDFYKPIHTYLSIVLCALGAICNFCNIVVLTRRKMRTPVNMILTAMACCDTVVLFSNLTYTTHYTFGMKIF</sequence>
<gene>
    <name evidence="1" type="ORF">MENTE1834_LOCUS1330</name>
</gene>
<reference evidence="1" key="1">
    <citation type="submission" date="2023-11" db="EMBL/GenBank/DDBJ databases">
        <authorList>
            <person name="Poullet M."/>
        </authorList>
    </citation>
    <scope>NUCLEOTIDE SEQUENCE</scope>
    <source>
        <strain evidence="1">E1834</strain>
    </source>
</reference>
<protein>
    <submittedName>
        <fullName evidence="1">Uncharacterized protein</fullName>
    </submittedName>
</protein>
<keyword evidence="2" id="KW-1185">Reference proteome</keyword>
<accession>A0ACB0XN21</accession>
<comment type="caution">
    <text evidence="1">The sequence shown here is derived from an EMBL/GenBank/DDBJ whole genome shotgun (WGS) entry which is preliminary data.</text>
</comment>
<proteinExistence type="predicted"/>
<evidence type="ECO:0000313" key="1">
    <source>
        <dbReference type="EMBL" id="CAK5009407.1"/>
    </source>
</evidence>
<dbReference type="EMBL" id="CAVMJV010000001">
    <property type="protein sequence ID" value="CAK5009407.1"/>
    <property type="molecule type" value="Genomic_DNA"/>
</dbReference>
<name>A0ACB0XN21_MELEN</name>
<organism evidence="1 2">
    <name type="scientific">Meloidogyne enterolobii</name>
    <name type="common">Root-knot nematode worm</name>
    <name type="synonym">Meloidogyne mayaguensis</name>
    <dbReference type="NCBI Taxonomy" id="390850"/>
    <lineage>
        <taxon>Eukaryota</taxon>
        <taxon>Metazoa</taxon>
        <taxon>Ecdysozoa</taxon>
        <taxon>Nematoda</taxon>
        <taxon>Chromadorea</taxon>
        <taxon>Rhabditida</taxon>
        <taxon>Tylenchina</taxon>
        <taxon>Tylenchomorpha</taxon>
        <taxon>Tylenchoidea</taxon>
        <taxon>Meloidogynidae</taxon>
        <taxon>Meloidogyninae</taxon>
        <taxon>Meloidogyne</taxon>
    </lineage>
</organism>
<dbReference type="Proteomes" id="UP001497535">
    <property type="component" value="Unassembled WGS sequence"/>
</dbReference>
<evidence type="ECO:0000313" key="2">
    <source>
        <dbReference type="Proteomes" id="UP001497535"/>
    </source>
</evidence>